<reference evidence="2" key="1">
    <citation type="submission" date="2021-06" db="EMBL/GenBank/DDBJ databases">
        <authorList>
            <person name="Hodson N. C."/>
            <person name="Mongue J. A."/>
            <person name="Jaron S. K."/>
        </authorList>
    </citation>
    <scope>NUCLEOTIDE SEQUENCE</scope>
</reference>
<dbReference type="PANTHER" id="PTHR21496:SF25">
    <property type="entry name" value="RIESKE DOMAIN-CONTAINING PROTEIN"/>
    <property type="match status" value="1"/>
</dbReference>
<name>A0A8J2JSL6_9HEXA</name>
<dbReference type="PANTHER" id="PTHR21496">
    <property type="entry name" value="FERREDOXIN-RELATED"/>
    <property type="match status" value="1"/>
</dbReference>
<accession>A0A8J2JSL6</accession>
<dbReference type="EMBL" id="CAJVCH010126491">
    <property type="protein sequence ID" value="CAG7725759.1"/>
    <property type="molecule type" value="Genomic_DNA"/>
</dbReference>
<protein>
    <recommendedName>
        <fullName evidence="1">Rieske domain-containing protein</fullName>
    </recommendedName>
</protein>
<sequence>MGTSRAENLLYFAVDGVTKRDLLREKKMKVTVNDAEIALFAHNGMIYAIQESCPHQGGPLHEAEIEELPDKSLCVKCPWHSWKFSLTNGTCLFPAKRDKTALVYPVKVDKEKIMIGFDHIAPRLFSTPPD</sequence>
<gene>
    <name evidence="2" type="ORF">AFUS01_LOCUS14703</name>
</gene>
<dbReference type="InterPro" id="IPR054716">
    <property type="entry name" value="Sol_Rieske_ferrdox_dom"/>
</dbReference>
<dbReference type="PROSITE" id="PS51296">
    <property type="entry name" value="RIESKE"/>
    <property type="match status" value="1"/>
</dbReference>
<feature type="domain" description="Rieske" evidence="1">
    <location>
        <begin position="14"/>
        <end position="115"/>
    </location>
</feature>
<evidence type="ECO:0000313" key="2">
    <source>
        <dbReference type="EMBL" id="CAG7725759.1"/>
    </source>
</evidence>
<dbReference type="InterPro" id="IPR017941">
    <property type="entry name" value="Rieske_2Fe-2S"/>
</dbReference>
<dbReference type="Proteomes" id="UP000708208">
    <property type="component" value="Unassembled WGS sequence"/>
</dbReference>
<comment type="caution">
    <text evidence="2">The sequence shown here is derived from an EMBL/GenBank/DDBJ whole genome shotgun (WGS) entry which is preliminary data.</text>
</comment>
<dbReference type="AlphaFoldDB" id="A0A8J2JSL6"/>
<evidence type="ECO:0000313" key="3">
    <source>
        <dbReference type="Proteomes" id="UP000708208"/>
    </source>
</evidence>
<dbReference type="Pfam" id="PF22543">
    <property type="entry name" value="Rieske_4"/>
    <property type="match status" value="1"/>
</dbReference>
<evidence type="ECO:0000259" key="1">
    <source>
        <dbReference type="PROSITE" id="PS51296"/>
    </source>
</evidence>
<organism evidence="2 3">
    <name type="scientific">Allacma fusca</name>
    <dbReference type="NCBI Taxonomy" id="39272"/>
    <lineage>
        <taxon>Eukaryota</taxon>
        <taxon>Metazoa</taxon>
        <taxon>Ecdysozoa</taxon>
        <taxon>Arthropoda</taxon>
        <taxon>Hexapoda</taxon>
        <taxon>Collembola</taxon>
        <taxon>Symphypleona</taxon>
        <taxon>Sminthuridae</taxon>
        <taxon>Allacma</taxon>
    </lineage>
</organism>
<dbReference type="OrthoDB" id="432169at2759"/>
<keyword evidence="3" id="KW-1185">Reference proteome</keyword>
<dbReference type="GO" id="GO:0051537">
    <property type="term" value="F:2 iron, 2 sulfur cluster binding"/>
    <property type="evidence" value="ECO:0007669"/>
    <property type="project" value="InterPro"/>
</dbReference>
<proteinExistence type="predicted"/>